<feature type="non-terminal residue" evidence="2">
    <location>
        <position position="127"/>
    </location>
</feature>
<accession>A0A8J5I2U5</accession>
<keyword evidence="1" id="KW-0812">Transmembrane</keyword>
<name>A0A8J5I2U5_9STRA</name>
<keyword evidence="3" id="KW-1185">Reference proteome</keyword>
<evidence type="ECO:0000313" key="3">
    <source>
        <dbReference type="Proteomes" id="UP000709295"/>
    </source>
</evidence>
<dbReference type="EMBL" id="JAENGY010002791">
    <property type="protein sequence ID" value="KAG6943224.1"/>
    <property type="molecule type" value="Genomic_DNA"/>
</dbReference>
<gene>
    <name evidence="2" type="ORF">JG688_00017709</name>
</gene>
<evidence type="ECO:0000256" key="1">
    <source>
        <dbReference type="SAM" id="Phobius"/>
    </source>
</evidence>
<sequence length="127" mass="14618">MVQCDWSRPGDSSSAVRFHELLIVELWVRAGCVRSPWLAVLDKRRRPVNQLRSHFYKLNTKATMPSATLSPTPRNKLSSAQQLQICHHHAENPSINQTRPQAAKVNAGLRWPPFCIWFISIFIYLLL</sequence>
<evidence type="ECO:0000313" key="2">
    <source>
        <dbReference type="EMBL" id="KAG6943224.1"/>
    </source>
</evidence>
<reference evidence="2" key="1">
    <citation type="submission" date="2021-01" db="EMBL/GenBank/DDBJ databases">
        <title>Phytophthora aleatoria, a newly-described species from Pinus radiata is distinct from Phytophthora cactorum isolates based on comparative genomics.</title>
        <authorList>
            <person name="Mcdougal R."/>
            <person name="Panda P."/>
            <person name="Williams N."/>
            <person name="Studholme D.J."/>
        </authorList>
    </citation>
    <scope>NUCLEOTIDE SEQUENCE</scope>
    <source>
        <strain evidence="2">NZFS 4037</strain>
    </source>
</reference>
<dbReference type="AlphaFoldDB" id="A0A8J5I2U5"/>
<comment type="caution">
    <text evidence="2">The sequence shown here is derived from an EMBL/GenBank/DDBJ whole genome shotgun (WGS) entry which is preliminary data.</text>
</comment>
<organism evidence="2 3">
    <name type="scientific">Phytophthora aleatoria</name>
    <dbReference type="NCBI Taxonomy" id="2496075"/>
    <lineage>
        <taxon>Eukaryota</taxon>
        <taxon>Sar</taxon>
        <taxon>Stramenopiles</taxon>
        <taxon>Oomycota</taxon>
        <taxon>Peronosporomycetes</taxon>
        <taxon>Peronosporales</taxon>
        <taxon>Peronosporaceae</taxon>
        <taxon>Phytophthora</taxon>
    </lineage>
</organism>
<keyword evidence="1" id="KW-1133">Transmembrane helix</keyword>
<feature type="transmembrane region" description="Helical" evidence="1">
    <location>
        <begin position="109"/>
        <end position="126"/>
    </location>
</feature>
<keyword evidence="1" id="KW-0472">Membrane</keyword>
<protein>
    <submittedName>
        <fullName evidence="2">Uncharacterized protein</fullName>
    </submittedName>
</protein>
<dbReference type="Proteomes" id="UP000709295">
    <property type="component" value="Unassembled WGS sequence"/>
</dbReference>
<proteinExistence type="predicted"/>